<feature type="region of interest" description="Disordered" evidence="1">
    <location>
        <begin position="450"/>
        <end position="549"/>
    </location>
</feature>
<evidence type="ECO:0000313" key="2">
    <source>
        <dbReference type="EMBL" id="RYQ19962.1"/>
    </source>
</evidence>
<feature type="compositionally biased region" description="Pro residues" evidence="1">
    <location>
        <begin position="450"/>
        <end position="461"/>
    </location>
</feature>
<reference evidence="2 3" key="1">
    <citation type="submission" date="2018-12" db="EMBL/GenBank/DDBJ databases">
        <title>Unveiling genomic diversity among members of the Bifidobacterium pseudolongum species, a widely distributed gut commensal of the animal kingdom.</title>
        <authorList>
            <person name="Lugli G.A."/>
            <person name="Duranti S."/>
            <person name="Albert K."/>
            <person name="Mancabelli L."/>
            <person name="Napoli S."/>
            <person name="Viappiani A."/>
            <person name="Anzalone R."/>
            <person name="Longhi G."/>
            <person name="Milani C."/>
            <person name="Turroni F."/>
            <person name="Alessandri G."/>
            <person name="Sela D.A."/>
            <person name="Van Sinderen D."/>
            <person name="Ventura M."/>
        </authorList>
    </citation>
    <scope>NUCLEOTIDE SEQUENCE [LARGE SCALE GENOMIC DNA]</scope>
    <source>
        <strain evidence="2 3">2054B</strain>
    </source>
</reference>
<feature type="compositionally biased region" description="Low complexity" evidence="1">
    <location>
        <begin position="462"/>
        <end position="502"/>
    </location>
</feature>
<evidence type="ECO:0000256" key="1">
    <source>
        <dbReference type="SAM" id="MobiDB-lite"/>
    </source>
</evidence>
<feature type="compositionally biased region" description="Low complexity" evidence="1">
    <location>
        <begin position="259"/>
        <end position="270"/>
    </location>
</feature>
<dbReference type="InterPro" id="IPR019933">
    <property type="entry name" value="DivIVA_domain"/>
</dbReference>
<dbReference type="NCBIfam" id="TIGR03544">
    <property type="entry name" value="DivI1A_domain"/>
    <property type="match status" value="1"/>
</dbReference>
<dbReference type="AlphaFoldDB" id="A0A4Q5A7C1"/>
<dbReference type="EMBL" id="RYUN01000008">
    <property type="protein sequence ID" value="RYQ19962.1"/>
    <property type="molecule type" value="Genomic_DNA"/>
</dbReference>
<accession>A0A4Q5A7C1</accession>
<organism evidence="2 3">
    <name type="scientific">Bifidobacterium pseudolongum subsp. pseudolongum</name>
    <dbReference type="NCBI Taxonomy" id="31954"/>
    <lineage>
        <taxon>Bacteria</taxon>
        <taxon>Bacillati</taxon>
        <taxon>Actinomycetota</taxon>
        <taxon>Actinomycetes</taxon>
        <taxon>Bifidobacteriales</taxon>
        <taxon>Bifidobacteriaceae</taxon>
        <taxon>Bifidobacterium</taxon>
    </lineage>
</organism>
<proteinExistence type="predicted"/>
<gene>
    <name evidence="2" type="ORF">PG2054B_1270</name>
</gene>
<dbReference type="Proteomes" id="UP000294221">
    <property type="component" value="Unassembled WGS sequence"/>
</dbReference>
<sequence>MVQHQEETDGTTTIARVGKRKKGYDVHQVDAFLEQAHALYEADGIQLHRSDIQDASFDIVKGGYAIPQVDAALERLEQAVTDKQTQYDITQLGRVAWKAQTEAQFQELDRHAQRALGERFAPGKPKTPSYDRKQVDRLVDRVLVKAEAELERISAGSAAAQGSEADPSLTSQYVEDVSFTQRKGKRGYDERQVDYYLNACVNLLASLESYERIADYAAPAAPAAHAAAPSTPAPLIATDQANPQTQHYGVTVESDLPEGAASGDTTAAAAQPTQSFDELSRAEQEIFAQAQEAGAVMPPSFVARAVTADAAAPAAAHIDEGSVTEVFTPISDTVTDVDAAPAADPVKHAPTLSDIRPITPAPRTIPEHEKAASAMDDAISTIPHIAEISDETTIAAPGEPLRDLNSPSLAALASLAETTHTTPERENSAITSGVQPLAVPKLSSILPDLPPVQPIAAPTPAPTQSVQPAVQPTPSAAAPASATPSETPVPTPAQADAPATAPMNTAQPGDYPGFAPSDGIDIEIPDLSFPTISTDEPLIIDGKPNEKQA</sequence>
<dbReference type="InterPro" id="IPR019932">
    <property type="entry name" value="CHP03543"/>
</dbReference>
<comment type="caution">
    <text evidence="2">The sequence shown here is derived from an EMBL/GenBank/DDBJ whole genome shotgun (WGS) entry which is preliminary data.</text>
</comment>
<evidence type="ECO:0000313" key="3">
    <source>
        <dbReference type="Proteomes" id="UP000294221"/>
    </source>
</evidence>
<feature type="region of interest" description="Disordered" evidence="1">
    <location>
        <begin position="255"/>
        <end position="280"/>
    </location>
</feature>
<protein>
    <submittedName>
        <fullName evidence="2">Dihydrouridine synthase</fullName>
    </submittedName>
</protein>
<name>A0A4Q5A7C1_9BIFI</name>
<dbReference type="RefSeq" id="WP_129971113.1">
    <property type="nucleotide sequence ID" value="NZ_RYUN01000008.1"/>
</dbReference>
<dbReference type="NCBIfam" id="TIGR03543">
    <property type="entry name" value="divI1A_rptt_fam"/>
    <property type="match status" value="1"/>
</dbReference>